<feature type="compositionally biased region" description="Low complexity" evidence="1">
    <location>
        <begin position="1"/>
        <end position="14"/>
    </location>
</feature>
<dbReference type="AlphaFoldDB" id="A0AAV9CA03"/>
<dbReference type="Proteomes" id="UP001180020">
    <property type="component" value="Unassembled WGS sequence"/>
</dbReference>
<name>A0AAV9CA03_ACOCL</name>
<dbReference type="PANTHER" id="PTHR37387:SF1">
    <property type="entry name" value="PROTEIN SAMBA"/>
    <property type="match status" value="1"/>
</dbReference>
<dbReference type="InterPro" id="IPR037547">
    <property type="entry name" value="SAMBA"/>
</dbReference>
<comment type="caution">
    <text evidence="2">The sequence shown here is derived from an EMBL/GenBank/DDBJ whole genome shotgun (WGS) entry which is preliminary data.</text>
</comment>
<gene>
    <name evidence="2" type="ORF">QJS10_CPB20g01213</name>
</gene>
<sequence>MSSPARSSVSATSAGQGGGGSVGGATASLGDDVSPFSFPTDLVSAQDIKEEALSVLKSEVIASLQKEVKSMDEDSWKFAGPRSQINLVSRPVEGSVFGNGNRVYNAIDKSSCCSSYRSFSTQTSGGNNTRNFA</sequence>
<proteinExistence type="predicted"/>
<evidence type="ECO:0008006" key="4">
    <source>
        <dbReference type="Google" id="ProtNLM"/>
    </source>
</evidence>
<dbReference type="EMBL" id="JAUJYO010000020">
    <property type="protein sequence ID" value="KAK1285094.1"/>
    <property type="molecule type" value="Genomic_DNA"/>
</dbReference>
<evidence type="ECO:0000313" key="3">
    <source>
        <dbReference type="Proteomes" id="UP001180020"/>
    </source>
</evidence>
<organism evidence="2 3">
    <name type="scientific">Acorus calamus</name>
    <name type="common">Sweet flag</name>
    <dbReference type="NCBI Taxonomy" id="4465"/>
    <lineage>
        <taxon>Eukaryota</taxon>
        <taxon>Viridiplantae</taxon>
        <taxon>Streptophyta</taxon>
        <taxon>Embryophyta</taxon>
        <taxon>Tracheophyta</taxon>
        <taxon>Spermatophyta</taxon>
        <taxon>Magnoliopsida</taxon>
        <taxon>Liliopsida</taxon>
        <taxon>Acoraceae</taxon>
        <taxon>Acorus</taxon>
    </lineage>
</organism>
<dbReference type="GO" id="GO:0046621">
    <property type="term" value="P:negative regulation of organ growth"/>
    <property type="evidence" value="ECO:0007669"/>
    <property type="project" value="InterPro"/>
</dbReference>
<evidence type="ECO:0000256" key="1">
    <source>
        <dbReference type="SAM" id="MobiDB-lite"/>
    </source>
</evidence>
<accession>A0AAV9CA03</accession>
<dbReference type="GO" id="GO:0010997">
    <property type="term" value="F:anaphase-promoting complex binding"/>
    <property type="evidence" value="ECO:0007669"/>
    <property type="project" value="InterPro"/>
</dbReference>
<feature type="region of interest" description="Disordered" evidence="1">
    <location>
        <begin position="1"/>
        <end position="26"/>
    </location>
</feature>
<keyword evidence="3" id="KW-1185">Reference proteome</keyword>
<reference evidence="2" key="1">
    <citation type="journal article" date="2023" name="Nat. Commun.">
        <title>Diploid and tetraploid genomes of Acorus and the evolution of monocots.</title>
        <authorList>
            <person name="Ma L."/>
            <person name="Liu K.W."/>
            <person name="Li Z."/>
            <person name="Hsiao Y.Y."/>
            <person name="Qi Y."/>
            <person name="Fu T."/>
            <person name="Tang G.D."/>
            <person name="Zhang D."/>
            <person name="Sun W.H."/>
            <person name="Liu D.K."/>
            <person name="Li Y."/>
            <person name="Chen G.Z."/>
            <person name="Liu X.D."/>
            <person name="Liao X.Y."/>
            <person name="Jiang Y.T."/>
            <person name="Yu X."/>
            <person name="Hao Y."/>
            <person name="Huang J."/>
            <person name="Zhao X.W."/>
            <person name="Ke S."/>
            <person name="Chen Y.Y."/>
            <person name="Wu W.L."/>
            <person name="Hsu J.L."/>
            <person name="Lin Y.F."/>
            <person name="Huang M.D."/>
            <person name="Li C.Y."/>
            <person name="Huang L."/>
            <person name="Wang Z.W."/>
            <person name="Zhao X."/>
            <person name="Zhong W.Y."/>
            <person name="Peng D.H."/>
            <person name="Ahmad S."/>
            <person name="Lan S."/>
            <person name="Zhang J.S."/>
            <person name="Tsai W.C."/>
            <person name="Van de Peer Y."/>
            <person name="Liu Z.J."/>
        </authorList>
    </citation>
    <scope>NUCLEOTIDE SEQUENCE</scope>
    <source>
        <strain evidence="2">CP</strain>
    </source>
</reference>
<reference evidence="2" key="2">
    <citation type="submission" date="2023-06" db="EMBL/GenBank/DDBJ databases">
        <authorList>
            <person name="Ma L."/>
            <person name="Liu K.-W."/>
            <person name="Li Z."/>
            <person name="Hsiao Y.-Y."/>
            <person name="Qi Y."/>
            <person name="Fu T."/>
            <person name="Tang G."/>
            <person name="Zhang D."/>
            <person name="Sun W.-H."/>
            <person name="Liu D.-K."/>
            <person name="Li Y."/>
            <person name="Chen G.-Z."/>
            <person name="Liu X.-D."/>
            <person name="Liao X.-Y."/>
            <person name="Jiang Y.-T."/>
            <person name="Yu X."/>
            <person name="Hao Y."/>
            <person name="Huang J."/>
            <person name="Zhao X.-W."/>
            <person name="Ke S."/>
            <person name="Chen Y.-Y."/>
            <person name="Wu W.-L."/>
            <person name="Hsu J.-L."/>
            <person name="Lin Y.-F."/>
            <person name="Huang M.-D."/>
            <person name="Li C.-Y."/>
            <person name="Huang L."/>
            <person name="Wang Z.-W."/>
            <person name="Zhao X."/>
            <person name="Zhong W.-Y."/>
            <person name="Peng D.-H."/>
            <person name="Ahmad S."/>
            <person name="Lan S."/>
            <person name="Zhang J.-S."/>
            <person name="Tsai W.-C."/>
            <person name="Van De Peer Y."/>
            <person name="Liu Z.-J."/>
        </authorList>
    </citation>
    <scope>NUCLEOTIDE SEQUENCE</scope>
    <source>
        <strain evidence="2">CP</strain>
        <tissue evidence="2">Leaves</tissue>
    </source>
</reference>
<evidence type="ECO:0000313" key="2">
    <source>
        <dbReference type="EMBL" id="KAK1285094.1"/>
    </source>
</evidence>
<dbReference type="PANTHER" id="PTHR37387">
    <property type="entry name" value="PROTEIN SAMBA"/>
    <property type="match status" value="1"/>
</dbReference>
<protein>
    <recommendedName>
        <fullName evidence="4">Protein SAMBA</fullName>
    </recommendedName>
</protein>